<protein>
    <recommendedName>
        <fullName evidence="1">Copper amine oxidase-like N-terminal domain-containing protein</fullName>
    </recommendedName>
</protein>
<proteinExistence type="predicted"/>
<feature type="domain" description="Copper amine oxidase-like N-terminal" evidence="1">
    <location>
        <begin position="232"/>
        <end position="308"/>
    </location>
</feature>
<dbReference type="Pfam" id="PF07833">
    <property type="entry name" value="Cu_amine_oxidN1"/>
    <property type="match status" value="1"/>
</dbReference>
<gene>
    <name evidence="2" type="ORF">J2Z66_005644</name>
</gene>
<dbReference type="InterPro" id="IPR012854">
    <property type="entry name" value="Cu_amine_oxidase-like_N"/>
</dbReference>
<organism evidence="2 3">
    <name type="scientific">Paenibacillus eucommiae</name>
    <dbReference type="NCBI Taxonomy" id="1355755"/>
    <lineage>
        <taxon>Bacteria</taxon>
        <taxon>Bacillati</taxon>
        <taxon>Bacillota</taxon>
        <taxon>Bacilli</taxon>
        <taxon>Bacillales</taxon>
        <taxon>Paenibacillaceae</taxon>
        <taxon>Paenibacillus</taxon>
    </lineage>
</organism>
<evidence type="ECO:0000259" key="1">
    <source>
        <dbReference type="Pfam" id="PF07833"/>
    </source>
</evidence>
<dbReference type="EMBL" id="JAGGLB010000022">
    <property type="protein sequence ID" value="MBP1994018.1"/>
    <property type="molecule type" value="Genomic_DNA"/>
</dbReference>
<dbReference type="InterPro" id="IPR036582">
    <property type="entry name" value="Mao_N_sf"/>
</dbReference>
<comment type="caution">
    <text evidence="2">The sequence shown here is derived from an EMBL/GenBank/DDBJ whole genome shotgun (WGS) entry which is preliminary data.</text>
</comment>
<sequence length="314" mass="35728">MRKHTGKIIVSTIAGFLLLLVLGIQEFRYGMIQKAIYTYKVKHYLEQKYNEPMTIKHATYLWDNMEPISARVYPKSSIGLEFSVYPRKENPLRFIDDYASTLWLQQAKEDVDKRLLTVEDDFRNQLHLAFTCCEVGKYDFGSIYGDVPPYTTANLAFDLSFQFDREMQKTDLEQMLRVVTALKQQEQPLLDHVLFLLLPEGKPYRIQYQIPGSALKEINKIDDLKAYNQSRFPARDLAASIGAEVSWDAATSQAVFTKGDVTLQINHWGEEALINGSPVLSPLPSFPGDQGQLLVPAALIEQAFQVEVPLVGPF</sequence>
<dbReference type="Proteomes" id="UP001519287">
    <property type="component" value="Unassembled WGS sequence"/>
</dbReference>
<keyword evidence="3" id="KW-1185">Reference proteome</keyword>
<evidence type="ECO:0000313" key="3">
    <source>
        <dbReference type="Proteomes" id="UP001519287"/>
    </source>
</evidence>
<evidence type="ECO:0000313" key="2">
    <source>
        <dbReference type="EMBL" id="MBP1994018.1"/>
    </source>
</evidence>
<accession>A0ABS4J2K7</accession>
<dbReference type="RefSeq" id="WP_209975881.1">
    <property type="nucleotide sequence ID" value="NZ_JAGGLB010000022.1"/>
</dbReference>
<dbReference type="Gene3D" id="3.30.457.10">
    <property type="entry name" value="Copper amine oxidase-like, N-terminal domain"/>
    <property type="match status" value="1"/>
</dbReference>
<reference evidence="2 3" key="1">
    <citation type="submission" date="2021-03" db="EMBL/GenBank/DDBJ databases">
        <title>Genomic Encyclopedia of Type Strains, Phase IV (KMG-IV): sequencing the most valuable type-strain genomes for metagenomic binning, comparative biology and taxonomic classification.</title>
        <authorList>
            <person name="Goeker M."/>
        </authorList>
    </citation>
    <scope>NUCLEOTIDE SEQUENCE [LARGE SCALE GENOMIC DNA]</scope>
    <source>
        <strain evidence="2 3">DSM 26048</strain>
    </source>
</reference>
<name>A0ABS4J2K7_9BACL</name>
<dbReference type="SUPFAM" id="SSF55383">
    <property type="entry name" value="Copper amine oxidase, domain N"/>
    <property type="match status" value="1"/>
</dbReference>